<evidence type="ECO:0000313" key="3">
    <source>
        <dbReference type="EMBL" id="ABM57954.1"/>
    </source>
</evidence>
<dbReference type="InterPro" id="IPR044855">
    <property type="entry name" value="CoA-Trfase_III_dom3_sf"/>
</dbReference>
<keyword evidence="1" id="KW-0808">Transferase</keyword>
<dbReference type="GO" id="GO:0008410">
    <property type="term" value="F:CoA-transferase activity"/>
    <property type="evidence" value="ECO:0007669"/>
    <property type="project" value="TreeGrafter"/>
</dbReference>
<dbReference type="Proteomes" id="UP000000374">
    <property type="component" value="Chromosome"/>
</dbReference>
<dbReference type="GeneID" id="76460769"/>
<dbReference type="Pfam" id="PF02515">
    <property type="entry name" value="CoA_transf_3"/>
    <property type="match status" value="1"/>
</dbReference>
<dbReference type="AlphaFoldDB" id="A1WJZ7"/>
<keyword evidence="4" id="KW-1185">Reference proteome</keyword>
<dbReference type="HOGENOM" id="CLU_033975_0_0_4"/>
<organism evidence="3 4">
    <name type="scientific">Verminephrobacter eiseniae (strain EF01-2)</name>
    <dbReference type="NCBI Taxonomy" id="391735"/>
    <lineage>
        <taxon>Bacteria</taxon>
        <taxon>Pseudomonadati</taxon>
        <taxon>Pseudomonadota</taxon>
        <taxon>Betaproteobacteria</taxon>
        <taxon>Burkholderiales</taxon>
        <taxon>Comamonadaceae</taxon>
        <taxon>Verminephrobacter</taxon>
    </lineage>
</organism>
<dbReference type="KEGG" id="vei:Veis_2206"/>
<dbReference type="SUPFAM" id="SSF89796">
    <property type="entry name" value="CoA-transferase family III (CaiB/BaiF)"/>
    <property type="match status" value="1"/>
</dbReference>
<proteinExistence type="predicted"/>
<dbReference type="eggNOG" id="COG1804">
    <property type="taxonomic scope" value="Bacteria"/>
</dbReference>
<dbReference type="InterPro" id="IPR003673">
    <property type="entry name" value="CoA-Trfase_fam_III"/>
</dbReference>
<dbReference type="Gene3D" id="3.40.50.10540">
    <property type="entry name" value="Crotonobetainyl-coa:carnitine coa-transferase, domain 1"/>
    <property type="match status" value="1"/>
</dbReference>
<dbReference type="InterPro" id="IPR023606">
    <property type="entry name" value="CoA-Trfase_III_dom_1_sf"/>
</dbReference>
<evidence type="ECO:0000256" key="2">
    <source>
        <dbReference type="SAM" id="MobiDB-lite"/>
    </source>
</evidence>
<evidence type="ECO:0000256" key="1">
    <source>
        <dbReference type="ARBA" id="ARBA00022679"/>
    </source>
</evidence>
<gene>
    <name evidence="3" type="ordered locus">Veis_2206</name>
</gene>
<evidence type="ECO:0000313" key="4">
    <source>
        <dbReference type="Proteomes" id="UP000000374"/>
    </source>
</evidence>
<dbReference type="InterPro" id="IPR050483">
    <property type="entry name" value="CoA-transferase_III_domain"/>
</dbReference>
<protein>
    <submittedName>
        <fullName evidence="3">L-carnitine dehydratase/bile acid-inducible protein F</fullName>
    </submittedName>
</protein>
<feature type="region of interest" description="Disordered" evidence="2">
    <location>
        <begin position="40"/>
        <end position="60"/>
    </location>
</feature>
<dbReference type="Gene3D" id="3.30.1540.10">
    <property type="entry name" value="formyl-coa transferase, domain 3"/>
    <property type="match status" value="1"/>
</dbReference>
<dbReference type="PANTHER" id="PTHR48207">
    <property type="entry name" value="SUCCINATE--HYDROXYMETHYLGLUTARATE COA-TRANSFERASE"/>
    <property type="match status" value="1"/>
</dbReference>
<accession>A1WJZ7</accession>
<dbReference type="RefSeq" id="WP_011809959.1">
    <property type="nucleotide sequence ID" value="NC_008786.1"/>
</dbReference>
<reference evidence="4" key="1">
    <citation type="submission" date="2006-12" db="EMBL/GenBank/DDBJ databases">
        <title>Complete sequence of chromosome 1 of Verminephrobacter eiseniae EF01-2.</title>
        <authorList>
            <person name="Copeland A."/>
            <person name="Lucas S."/>
            <person name="Lapidus A."/>
            <person name="Barry K."/>
            <person name="Detter J.C."/>
            <person name="Glavina del Rio T."/>
            <person name="Dalin E."/>
            <person name="Tice H."/>
            <person name="Pitluck S."/>
            <person name="Chertkov O."/>
            <person name="Brettin T."/>
            <person name="Bruce D."/>
            <person name="Han C."/>
            <person name="Tapia R."/>
            <person name="Gilna P."/>
            <person name="Schmutz J."/>
            <person name="Larimer F."/>
            <person name="Land M."/>
            <person name="Hauser L."/>
            <person name="Kyrpides N."/>
            <person name="Kim E."/>
            <person name="Stahl D."/>
            <person name="Richardson P."/>
        </authorList>
    </citation>
    <scope>NUCLEOTIDE SEQUENCE [LARGE SCALE GENOMIC DNA]</scope>
    <source>
        <strain evidence="4">EF01-2</strain>
    </source>
</reference>
<dbReference type="PANTHER" id="PTHR48207:SF3">
    <property type="entry name" value="SUCCINATE--HYDROXYMETHYLGLUTARATE COA-TRANSFERASE"/>
    <property type="match status" value="1"/>
</dbReference>
<name>A1WJZ7_VEREI</name>
<dbReference type="EMBL" id="CP000542">
    <property type="protein sequence ID" value="ABM57954.1"/>
    <property type="molecule type" value="Genomic_DNA"/>
</dbReference>
<sequence>MDSIFDGIKVLDLTRVIAGPLCTQILADMGATVYKIEKPGEGDDTRRMGPFLPDPGHGGPSNESALYLAYNRSKHSITLDIATPEGAALAQDLAARCDVVVENYKVGTLGKYGLDEASIRKRRPDIIYCSVTGFGQSGPYAARPAYDFVLQGMAGVMSTCGQPDGAPGAEPMRTAIPIADIVTGLYAAIGVVSALYHRRATGQGQHLDAAMLDASVALNGHLAIGYLMTGVVPARAGNTNSVVSPSEVLACADGQLIVAVGNNGQFQALCRVLGQPHWVNDERFRSNALRVAHRQALRDLLVPLLATRSRSGLLAEFEQAGVPCGPINDMAGVFDDPQTRHRELALRLAHSRGVHVPAVRSPLRFSATPVRHRASPMLGEHSAQVLATELGLDQGQLQALRERAII</sequence>
<dbReference type="OrthoDB" id="8676383at2"/>